<dbReference type="Proteomes" id="UP000007105">
    <property type="component" value="Chromosome"/>
</dbReference>
<evidence type="ECO:0000313" key="1">
    <source>
        <dbReference type="EMBL" id="BAL22076.1"/>
    </source>
</evidence>
<dbReference type="GeneID" id="66608828"/>
<dbReference type="RefSeq" id="WP_010874855.1">
    <property type="nucleotide sequence ID" value="NC_016807.1"/>
</dbReference>
<protein>
    <submittedName>
        <fullName evidence="1">Uncharacterized protein</fullName>
    </submittedName>
</protein>
<dbReference type="KEGG" id="mpm:MPNA4990"/>
<dbReference type="AlphaFoldDB" id="A0AB33HRX1"/>
<organism evidence="1 2">
    <name type="scientific">Mycoplasmoides pneumoniae 309</name>
    <dbReference type="NCBI Taxonomy" id="1112856"/>
    <lineage>
        <taxon>Bacteria</taxon>
        <taxon>Bacillati</taxon>
        <taxon>Mycoplasmatota</taxon>
        <taxon>Mycoplasmoidales</taxon>
        <taxon>Mycoplasmoidaceae</taxon>
        <taxon>Mycoplasmoides</taxon>
    </lineage>
</organism>
<dbReference type="EMBL" id="AP012303">
    <property type="protein sequence ID" value="BAL22076.1"/>
    <property type="molecule type" value="Genomic_DNA"/>
</dbReference>
<evidence type="ECO:0000313" key="2">
    <source>
        <dbReference type="Proteomes" id="UP000007105"/>
    </source>
</evidence>
<dbReference type="NCBIfam" id="NF045754">
    <property type="entry name" value="MPN499"/>
    <property type="match status" value="1"/>
</dbReference>
<name>A0AB33HRX1_MYCPM</name>
<dbReference type="InterPro" id="IPR054961">
    <property type="entry name" value="MPN499"/>
</dbReference>
<sequence>MVKMLTMDKILSKKIKVNWLGGVFWLLPNLLDLFSASKRKASVRPYQSLLELVQENFLNRYDLVHFSFNGDHDFFHFNDLQAIRSFNFTIEEEQLGAMQPDEVLLFEPVDRVTVELDQKGLSLIHSGKAFCASANYFKHWLKRVPQQDKVTLVWRKSGFELKQ</sequence>
<proteinExistence type="predicted"/>
<reference evidence="2" key="1">
    <citation type="journal article" date="2012" name="J. Bacteriol.">
        <title>Complete genome sequence of Mycoplasma pneumoniae type 2a strain 309, isolated in Japan.</title>
        <authorList>
            <person name="Kenri T."/>
            <person name="Horino A."/>
            <person name="Matsui M."/>
            <person name="Sasaki Y."/>
            <person name="Suzuki S."/>
            <person name="Narita M."/>
            <person name="Ohya H."/>
            <person name="Okazaki N."/>
            <person name="Shibayama K."/>
        </authorList>
    </citation>
    <scope>NUCLEOTIDE SEQUENCE [LARGE SCALE GENOMIC DNA]</scope>
    <source>
        <strain evidence="2">309</strain>
    </source>
</reference>
<accession>A0AB33HRX1</accession>
<gene>
    <name evidence="1" type="ORF">MPNA4990</name>
</gene>